<protein>
    <submittedName>
        <fullName evidence="1">Pyridoxamine 5'-phosphate oxidase</fullName>
    </submittedName>
</protein>
<dbReference type="AlphaFoldDB" id="A0A543NAD3"/>
<name>A0A543NAD3_9ACTN</name>
<dbReference type="Gene3D" id="2.30.110.10">
    <property type="entry name" value="Electron Transport, Fmn-binding Protein, Chain A"/>
    <property type="match status" value="1"/>
</dbReference>
<keyword evidence="2" id="KW-1185">Reference proteome</keyword>
<reference evidence="1 2" key="1">
    <citation type="submission" date="2019-06" db="EMBL/GenBank/DDBJ databases">
        <title>Sequencing the genomes of 1000 actinobacteria strains.</title>
        <authorList>
            <person name="Klenk H.-P."/>
        </authorList>
    </citation>
    <scope>NUCLEOTIDE SEQUENCE [LARGE SCALE GENOMIC DNA]</scope>
    <source>
        <strain evidence="1 2">DSM 45015</strain>
    </source>
</reference>
<accession>A0A543NAD3</accession>
<proteinExistence type="predicted"/>
<gene>
    <name evidence="1" type="ORF">FHX37_4122</name>
</gene>
<dbReference type="InterPro" id="IPR012349">
    <property type="entry name" value="Split_barrel_FMN-bd"/>
</dbReference>
<evidence type="ECO:0000313" key="2">
    <source>
        <dbReference type="Proteomes" id="UP000317422"/>
    </source>
</evidence>
<dbReference type="EMBL" id="VFQC01000002">
    <property type="protein sequence ID" value="TQN28758.1"/>
    <property type="molecule type" value="Genomic_DNA"/>
</dbReference>
<dbReference type="OrthoDB" id="3627463at2"/>
<evidence type="ECO:0000313" key="1">
    <source>
        <dbReference type="EMBL" id="TQN28758.1"/>
    </source>
</evidence>
<comment type="caution">
    <text evidence="1">The sequence shown here is derived from an EMBL/GenBank/DDBJ whole genome shotgun (WGS) entry which is preliminary data.</text>
</comment>
<sequence>MPPEPRGAQRRKDDTLTRLHHDTDVWVATADPDGDAHLVPLSFLWWEGSVVVATPGTTPTARNLAAGRAVRVAAGETRDVVMITGAGGTLGDDPGACADAFADKHGWDPRAEGGFTYYRVFPSRIQAWREADEMRGRTLMRDGTWVV</sequence>
<dbReference type="RefSeq" id="WP_141925758.1">
    <property type="nucleotide sequence ID" value="NZ_VFQC01000002.1"/>
</dbReference>
<dbReference type="Proteomes" id="UP000317422">
    <property type="component" value="Unassembled WGS sequence"/>
</dbReference>
<dbReference type="SUPFAM" id="SSF50475">
    <property type="entry name" value="FMN-binding split barrel"/>
    <property type="match status" value="1"/>
</dbReference>
<organism evidence="1 2">
    <name type="scientific">Haloactinospora alba</name>
    <dbReference type="NCBI Taxonomy" id="405555"/>
    <lineage>
        <taxon>Bacteria</taxon>
        <taxon>Bacillati</taxon>
        <taxon>Actinomycetota</taxon>
        <taxon>Actinomycetes</taxon>
        <taxon>Streptosporangiales</taxon>
        <taxon>Nocardiopsidaceae</taxon>
        <taxon>Haloactinospora</taxon>
    </lineage>
</organism>